<reference evidence="1 2" key="1">
    <citation type="submission" date="2020-10" db="EMBL/GenBank/DDBJ databases">
        <authorList>
            <person name="Castelo-Branco R."/>
            <person name="Eusebio N."/>
            <person name="Adriana R."/>
            <person name="Vieira A."/>
            <person name="Brugerolle De Fraissinette N."/>
            <person name="Rezende De Castro R."/>
            <person name="Schneider M.P."/>
            <person name="Vasconcelos V."/>
            <person name="Leao P.N."/>
        </authorList>
    </citation>
    <scope>NUCLEOTIDE SEQUENCE [LARGE SCALE GENOMIC DNA]</scope>
    <source>
        <strain evidence="1 2">LEGE 03274</strain>
    </source>
</reference>
<dbReference type="EMBL" id="JADEWC010000017">
    <property type="protein sequence ID" value="MBE9222770.1"/>
    <property type="molecule type" value="Genomic_DNA"/>
</dbReference>
<dbReference type="RefSeq" id="WP_193800966.1">
    <property type="nucleotide sequence ID" value="NZ_JADEWC010000017.1"/>
</dbReference>
<evidence type="ECO:0000313" key="1">
    <source>
        <dbReference type="EMBL" id="MBE9222770.1"/>
    </source>
</evidence>
<protein>
    <submittedName>
        <fullName evidence="1">DUF1517 domain-containing protein</fullName>
    </submittedName>
</protein>
<comment type="caution">
    <text evidence="1">The sequence shown here is derived from an EMBL/GenBank/DDBJ whole genome shotgun (WGS) entry which is preliminary data.</text>
</comment>
<accession>A0ABR9V4F9</accession>
<dbReference type="Proteomes" id="UP000654604">
    <property type="component" value="Unassembled WGS sequence"/>
</dbReference>
<dbReference type="Pfam" id="PF07466">
    <property type="entry name" value="DUF1517"/>
    <property type="match status" value="1"/>
</dbReference>
<organism evidence="1 2">
    <name type="scientific">Cyanobacterium stanieri LEGE 03274</name>
    <dbReference type="NCBI Taxonomy" id="1828756"/>
    <lineage>
        <taxon>Bacteria</taxon>
        <taxon>Bacillati</taxon>
        <taxon>Cyanobacteriota</taxon>
        <taxon>Cyanophyceae</taxon>
        <taxon>Oscillatoriophycideae</taxon>
        <taxon>Chroococcales</taxon>
        <taxon>Geminocystaceae</taxon>
        <taxon>Cyanobacterium</taxon>
    </lineage>
</organism>
<dbReference type="InterPro" id="IPR010903">
    <property type="entry name" value="DUF1517"/>
</dbReference>
<name>A0ABR9V4F9_9CHRO</name>
<keyword evidence="2" id="KW-1185">Reference proteome</keyword>
<sequence>MMSIGDRFNKIRGKTRFVVSRIFIHLQGEEIAPLLGVLNENARSAVDADGDLEVMGECLVNVCQSLLQYQNYWRSASNEGDVVWNEGEAGDYVEELFTDSANRYLSQPDVTPMVEENELLSLPITDNLIVMITVAFEGESPDIETDLGEYDALSEGLKALISLNYKGGYRAIALHFSPARLGEILTEEQTILNFPELVPL</sequence>
<evidence type="ECO:0000313" key="2">
    <source>
        <dbReference type="Proteomes" id="UP000654604"/>
    </source>
</evidence>
<proteinExistence type="predicted"/>
<gene>
    <name evidence="1" type="ORF">IQ215_08685</name>
</gene>